<sequence>MSEHRDLSFGQEFERTEAEREINRMDILHPTENLPEYVKFARELRADLRGFIEAEGWPECPEDIKSVDNLFSIGRAVVAEYWKQSAGIKLAAKCEHWAGQITDKDAESRASRELLLDPAKLEEGLHIQQVGVLETIRGTQPEAWRTLAMVASERQLAVLALVRHWAKIELTDERVARLGFGRAELELLLDAAGILGKYIDHAYVKQLEIADLPGGMKRTPLDIRHQRKTGEEELSGAEYLYDYRIVPEGQRRSVMIIKTYSEIFPFEWSRIVDRLRALAERARRLLFEGRLPQSYDSLPEYLEHMAKMYGSDVMNPQELEDAWEELYKAGTKLAEKGCPLMLIAQGATGSGEADKVDIELRLGLQTPETKAAQKLFRQFGILAHRLNQQYADSLDEEQDQPSIVLNIQPLAFGPNVYWMTRGEAEETQILSHTNAVADVALNKELPLLRRLQLVGEGDSEWYKQAAVMETVLHELGHAILPADDDAVEKRVGKYRDTLDEFKAETMGMWLLARASETNRRIDKIGRHQLLAKMGTVAAYLTEKSSQDNSDGEPYYLAGAAQLVALLESGALVESDGRYVIANTARGIQVLAELGDSVLQRFYVDRLSTPEAVAEYLKGLRKLKQDPRLKRFATALRG</sequence>
<evidence type="ECO:0000313" key="2">
    <source>
        <dbReference type="Proteomes" id="UP000176651"/>
    </source>
</evidence>
<name>A0A1F4NSR6_UNCK3</name>
<reference evidence="1 2" key="1">
    <citation type="journal article" date="2016" name="Nat. Commun.">
        <title>Thousands of microbial genomes shed light on interconnected biogeochemical processes in an aquifer system.</title>
        <authorList>
            <person name="Anantharaman K."/>
            <person name="Brown C.T."/>
            <person name="Hug L.A."/>
            <person name="Sharon I."/>
            <person name="Castelle C.J."/>
            <person name="Probst A.J."/>
            <person name="Thomas B.C."/>
            <person name="Singh A."/>
            <person name="Wilkins M.J."/>
            <person name="Karaoz U."/>
            <person name="Brodie E.L."/>
            <person name="Williams K.H."/>
            <person name="Hubbard S.S."/>
            <person name="Banfield J.F."/>
        </authorList>
    </citation>
    <scope>NUCLEOTIDE SEQUENCE [LARGE SCALE GENOMIC DNA]</scope>
</reference>
<accession>A0A1F4NSR6</accession>
<evidence type="ECO:0000313" key="1">
    <source>
        <dbReference type="EMBL" id="OGB74338.1"/>
    </source>
</evidence>
<dbReference type="Proteomes" id="UP000176651">
    <property type="component" value="Unassembled WGS sequence"/>
</dbReference>
<comment type="caution">
    <text evidence="1">The sequence shown here is derived from an EMBL/GenBank/DDBJ whole genome shotgun (WGS) entry which is preliminary data.</text>
</comment>
<dbReference type="AlphaFoldDB" id="A0A1F4NSR6"/>
<protein>
    <submittedName>
        <fullName evidence="1">Uncharacterized protein</fullName>
    </submittedName>
</protein>
<organism evidence="1 2">
    <name type="scientific">candidate division Kazan bacterium RBG_13_50_9</name>
    <dbReference type="NCBI Taxonomy" id="1798535"/>
    <lineage>
        <taxon>Bacteria</taxon>
        <taxon>Bacteria division Kazan-3B-28</taxon>
    </lineage>
</organism>
<proteinExistence type="predicted"/>
<dbReference type="EMBL" id="META01000003">
    <property type="protein sequence ID" value="OGB74338.1"/>
    <property type="molecule type" value="Genomic_DNA"/>
</dbReference>
<gene>
    <name evidence="1" type="ORF">A2V68_01120</name>
</gene>